<dbReference type="InterPro" id="IPR003439">
    <property type="entry name" value="ABC_transporter-like_ATP-bd"/>
</dbReference>
<keyword evidence="3 5" id="KW-0067">ATP-binding</keyword>
<evidence type="ECO:0000259" key="4">
    <source>
        <dbReference type="PROSITE" id="PS50893"/>
    </source>
</evidence>
<evidence type="ECO:0000313" key="6">
    <source>
        <dbReference type="Proteomes" id="UP001164909"/>
    </source>
</evidence>
<keyword evidence="1" id="KW-0813">Transport</keyword>
<dbReference type="InterPro" id="IPR017871">
    <property type="entry name" value="ABC_transporter-like_CS"/>
</dbReference>
<dbReference type="Gene3D" id="3.40.50.300">
    <property type="entry name" value="P-loop containing nucleotide triphosphate hydrolases"/>
    <property type="match status" value="1"/>
</dbReference>
<gene>
    <name evidence="5" type="ORF">OTK00_000163</name>
</gene>
<dbReference type="SMART" id="SM00382">
    <property type="entry name" value="AAA"/>
    <property type="match status" value="1"/>
</dbReference>
<dbReference type="InterPro" id="IPR015854">
    <property type="entry name" value="ABC_transpr_LolD-like"/>
</dbReference>
<dbReference type="PROSITE" id="PS00211">
    <property type="entry name" value="ABC_TRANSPORTER_1"/>
    <property type="match status" value="1"/>
</dbReference>
<dbReference type="GO" id="GO:0005524">
    <property type="term" value="F:ATP binding"/>
    <property type="evidence" value="ECO:0007669"/>
    <property type="project" value="UniProtKB-KW"/>
</dbReference>
<keyword evidence="6" id="KW-1185">Reference proteome</keyword>
<name>A0ABY7BPN0_9FIRM</name>
<evidence type="ECO:0000256" key="1">
    <source>
        <dbReference type="ARBA" id="ARBA00022448"/>
    </source>
</evidence>
<proteinExistence type="predicted"/>
<evidence type="ECO:0000256" key="3">
    <source>
        <dbReference type="ARBA" id="ARBA00022840"/>
    </source>
</evidence>
<sequence length="225" mass="24783">MIELIDIYKIYKMGDSEVYALNGVSLKINPHEFVAIVGPSGSGKSTLMNIIGCLDTPTSGTYILDGHEVSRLNDNQLAEIRNSKIGFVFQSFNLIPQLTALENVELPLIYKGMPASARHRLAKEALARVGLEQRMHHRPRQLSGGQQQRVAIARALVTNPAIILADEPTGNLDSKSGAEIIQIFKELHVQGSTIVLITHDNNIATQAKRIVRIQDGQIIEDREVS</sequence>
<dbReference type="Pfam" id="PF00005">
    <property type="entry name" value="ABC_tran"/>
    <property type="match status" value="1"/>
</dbReference>
<dbReference type="SUPFAM" id="SSF52540">
    <property type="entry name" value="P-loop containing nucleoside triphosphate hydrolases"/>
    <property type="match status" value="1"/>
</dbReference>
<dbReference type="EMBL" id="CP113865">
    <property type="protein sequence ID" value="WAM34016.1"/>
    <property type="molecule type" value="Genomic_DNA"/>
</dbReference>
<dbReference type="Proteomes" id="UP001164909">
    <property type="component" value="Chromosome"/>
</dbReference>
<dbReference type="RefSeq" id="WP_045168480.1">
    <property type="nucleotide sequence ID" value="NZ_CP113865.1"/>
</dbReference>
<dbReference type="InterPro" id="IPR027417">
    <property type="entry name" value="P-loop_NTPase"/>
</dbReference>
<evidence type="ECO:0000256" key="2">
    <source>
        <dbReference type="ARBA" id="ARBA00022741"/>
    </source>
</evidence>
<dbReference type="PANTHER" id="PTHR24220">
    <property type="entry name" value="IMPORT ATP-BINDING PROTEIN"/>
    <property type="match status" value="1"/>
</dbReference>
<dbReference type="PROSITE" id="PS50893">
    <property type="entry name" value="ABC_TRANSPORTER_2"/>
    <property type="match status" value="1"/>
</dbReference>
<protein>
    <submittedName>
        <fullName evidence="5">ABC transporter ATP-binding protein</fullName>
    </submittedName>
</protein>
<organism evidence="5 6">
    <name type="scientific">Caldicellulosiruptor morganii</name>
    <dbReference type="NCBI Taxonomy" id="1387555"/>
    <lineage>
        <taxon>Bacteria</taxon>
        <taxon>Bacillati</taxon>
        <taxon>Bacillota</taxon>
        <taxon>Bacillota incertae sedis</taxon>
        <taxon>Caldicellulosiruptorales</taxon>
        <taxon>Caldicellulosiruptoraceae</taxon>
        <taxon>Caldicellulosiruptor</taxon>
    </lineage>
</organism>
<feature type="domain" description="ABC transporter" evidence="4">
    <location>
        <begin position="2"/>
        <end position="224"/>
    </location>
</feature>
<accession>A0ABY7BPN0</accession>
<dbReference type="InterPro" id="IPR003593">
    <property type="entry name" value="AAA+_ATPase"/>
</dbReference>
<evidence type="ECO:0000313" key="5">
    <source>
        <dbReference type="EMBL" id="WAM34016.1"/>
    </source>
</evidence>
<dbReference type="PANTHER" id="PTHR24220:SF86">
    <property type="entry name" value="ABC TRANSPORTER ABCH.1"/>
    <property type="match status" value="1"/>
</dbReference>
<keyword evidence="2" id="KW-0547">Nucleotide-binding</keyword>
<reference evidence="5" key="1">
    <citation type="submission" date="2022-12" db="EMBL/GenBank/DDBJ databases">
        <authorList>
            <person name="Bing R.G."/>
            <person name="Willard D.J."/>
            <person name="Manesh M.J.H."/>
            <person name="Laemthong T."/>
            <person name="Crosby J.R."/>
            <person name="Kelly R.M."/>
        </authorList>
    </citation>
    <scope>NUCLEOTIDE SEQUENCE</scope>
    <source>
        <strain evidence="5">DSM 8990</strain>
    </source>
</reference>
<dbReference type="InterPro" id="IPR017911">
    <property type="entry name" value="MacB-like_ATP-bd"/>
</dbReference>
<dbReference type="CDD" id="cd03255">
    <property type="entry name" value="ABC_MJ0796_LolCDE_FtsE"/>
    <property type="match status" value="1"/>
</dbReference>